<feature type="modified residue" description="Phosphohistidine" evidence="2">
    <location>
        <position position="42"/>
    </location>
</feature>
<sequence>MTDAFAAKMAELSARFAAQAGEHRARLAACASDREAIAAQAHKLAGVSAMLGHPHVGEAALALEDKAENGEDYTVELRALDELLAALAG</sequence>
<keyword evidence="2" id="KW-0597">Phosphoprotein</keyword>
<keyword evidence="5" id="KW-1185">Reference proteome</keyword>
<dbReference type="AlphaFoldDB" id="A0A845A472"/>
<dbReference type="OrthoDB" id="7429195at2"/>
<accession>A0A845A472</accession>
<evidence type="ECO:0000256" key="2">
    <source>
        <dbReference type="PROSITE-ProRule" id="PRU00110"/>
    </source>
</evidence>
<evidence type="ECO:0000256" key="1">
    <source>
        <dbReference type="ARBA" id="ARBA00023012"/>
    </source>
</evidence>
<dbReference type="GO" id="GO:0004672">
    <property type="term" value="F:protein kinase activity"/>
    <property type="evidence" value="ECO:0007669"/>
    <property type="project" value="UniProtKB-ARBA"/>
</dbReference>
<dbReference type="RefSeq" id="WP_131453467.1">
    <property type="nucleotide sequence ID" value="NZ_BMJK01000002.1"/>
</dbReference>
<dbReference type="Pfam" id="PF01627">
    <property type="entry name" value="Hpt"/>
    <property type="match status" value="1"/>
</dbReference>
<dbReference type="InterPro" id="IPR008207">
    <property type="entry name" value="Sig_transdc_His_kin_Hpt_dom"/>
</dbReference>
<keyword evidence="1" id="KW-0902">Two-component regulatory system</keyword>
<name>A0A845A472_9SPHN</name>
<protein>
    <recommendedName>
        <fullName evidence="3">HPt domain-containing protein</fullName>
    </recommendedName>
</protein>
<evidence type="ECO:0000313" key="5">
    <source>
        <dbReference type="Proteomes" id="UP000460626"/>
    </source>
</evidence>
<dbReference type="Gene3D" id="1.20.120.160">
    <property type="entry name" value="HPT domain"/>
    <property type="match status" value="1"/>
</dbReference>
<organism evidence="4 5">
    <name type="scientific">Aurantiacibacter arachoides</name>
    <dbReference type="NCBI Taxonomy" id="1850444"/>
    <lineage>
        <taxon>Bacteria</taxon>
        <taxon>Pseudomonadati</taxon>
        <taxon>Pseudomonadota</taxon>
        <taxon>Alphaproteobacteria</taxon>
        <taxon>Sphingomonadales</taxon>
        <taxon>Erythrobacteraceae</taxon>
        <taxon>Aurantiacibacter</taxon>
    </lineage>
</organism>
<dbReference type="EMBL" id="WTYH01000001">
    <property type="protein sequence ID" value="MXO94222.1"/>
    <property type="molecule type" value="Genomic_DNA"/>
</dbReference>
<reference evidence="4 5" key="1">
    <citation type="submission" date="2019-12" db="EMBL/GenBank/DDBJ databases">
        <title>Genomic-based taxomic classification of the family Erythrobacteraceae.</title>
        <authorList>
            <person name="Xu L."/>
        </authorList>
    </citation>
    <scope>NUCLEOTIDE SEQUENCE [LARGE SCALE GENOMIC DNA]</scope>
    <source>
        <strain evidence="4 5">RC4-10-4</strain>
    </source>
</reference>
<feature type="domain" description="HPt" evidence="3">
    <location>
        <begin position="1"/>
        <end position="89"/>
    </location>
</feature>
<dbReference type="PROSITE" id="PS50894">
    <property type="entry name" value="HPT"/>
    <property type="match status" value="1"/>
</dbReference>
<dbReference type="GO" id="GO:0000160">
    <property type="term" value="P:phosphorelay signal transduction system"/>
    <property type="evidence" value="ECO:0007669"/>
    <property type="project" value="UniProtKB-KW"/>
</dbReference>
<dbReference type="InterPro" id="IPR036641">
    <property type="entry name" value="HPT_dom_sf"/>
</dbReference>
<dbReference type="Proteomes" id="UP000460626">
    <property type="component" value="Unassembled WGS sequence"/>
</dbReference>
<evidence type="ECO:0000259" key="3">
    <source>
        <dbReference type="PROSITE" id="PS50894"/>
    </source>
</evidence>
<dbReference type="SUPFAM" id="SSF47226">
    <property type="entry name" value="Histidine-containing phosphotransfer domain, HPT domain"/>
    <property type="match status" value="1"/>
</dbReference>
<gene>
    <name evidence="4" type="ORF">GRI62_11510</name>
</gene>
<proteinExistence type="predicted"/>
<evidence type="ECO:0000313" key="4">
    <source>
        <dbReference type="EMBL" id="MXO94222.1"/>
    </source>
</evidence>
<comment type="caution">
    <text evidence="4">The sequence shown here is derived from an EMBL/GenBank/DDBJ whole genome shotgun (WGS) entry which is preliminary data.</text>
</comment>